<keyword evidence="5 6" id="KW-0949">S-adenosyl-L-methionine</keyword>
<dbReference type="AlphaFoldDB" id="K0USI9"/>
<dbReference type="Proteomes" id="UP000006072">
    <property type="component" value="Unassembled WGS sequence"/>
</dbReference>
<dbReference type="InterPro" id="IPR029063">
    <property type="entry name" value="SAM-dependent_MTases_sf"/>
</dbReference>
<comment type="caution">
    <text evidence="7">The sequence shown here is derived from an EMBL/GenBank/DDBJ whole genome shotgun (WGS) entry which is preliminary data.</text>
</comment>
<dbReference type="RefSeq" id="WP_003932841.1">
    <property type="nucleotide sequence ID" value="NZ_JH814697.1"/>
</dbReference>
<comment type="similarity">
    <text evidence="2 6">Belongs to the UPF0677 family.</text>
</comment>
<dbReference type="EC" id="2.1.1.-" evidence="6"/>
<dbReference type="Pfam" id="PF04072">
    <property type="entry name" value="LCM"/>
    <property type="match status" value="1"/>
</dbReference>
<protein>
    <recommendedName>
        <fullName evidence="6">S-adenosyl-L-methionine-dependent methyltransferase</fullName>
        <ecNumber evidence="6">2.1.1.-</ecNumber>
    </recommendedName>
</protein>
<keyword evidence="4 7" id="KW-0808">Transferase</keyword>
<evidence type="ECO:0000313" key="8">
    <source>
        <dbReference type="Proteomes" id="UP000006072"/>
    </source>
</evidence>
<dbReference type="PANTHER" id="PTHR43619:SF2">
    <property type="entry name" value="S-ADENOSYL-L-METHIONINE-DEPENDENT METHYLTRANSFERASES SUPERFAMILY PROTEIN"/>
    <property type="match status" value="1"/>
</dbReference>
<organism evidence="7 8">
    <name type="scientific">Mycolicibacterium vaccae ATCC 25954</name>
    <dbReference type="NCBI Taxonomy" id="1194972"/>
    <lineage>
        <taxon>Bacteria</taxon>
        <taxon>Bacillati</taxon>
        <taxon>Actinomycetota</taxon>
        <taxon>Actinomycetes</taxon>
        <taxon>Mycobacteriales</taxon>
        <taxon>Mycobacteriaceae</taxon>
        <taxon>Mycolicibacterium</taxon>
    </lineage>
</organism>
<reference evidence="7 8" key="1">
    <citation type="journal article" date="2012" name="J. Bacteriol.">
        <title>Complete Genome Sequence of Mycobacterium vaccae Type Strain ATCC 25954.</title>
        <authorList>
            <person name="Ho Y.S."/>
            <person name="Adroub S.A."/>
            <person name="Abadi M."/>
            <person name="Al Alwan B."/>
            <person name="Alkhateeb R."/>
            <person name="Gao G."/>
            <person name="Ragab A."/>
            <person name="Ali S."/>
            <person name="van Soolingen D."/>
            <person name="Bitter W."/>
            <person name="Pain A."/>
            <person name="Abdallah A.M."/>
        </authorList>
    </citation>
    <scope>NUCLEOTIDE SEQUENCE [LARGE SCALE GENOMIC DNA]</scope>
    <source>
        <strain evidence="7 8">ATCC 25954</strain>
    </source>
</reference>
<proteinExistence type="inferred from homology"/>
<evidence type="ECO:0000256" key="3">
    <source>
        <dbReference type="ARBA" id="ARBA00022603"/>
    </source>
</evidence>
<evidence type="ECO:0000256" key="2">
    <source>
        <dbReference type="ARBA" id="ARBA00008138"/>
    </source>
</evidence>
<dbReference type="InterPro" id="IPR011610">
    <property type="entry name" value="SAM_mthyl_Trfase_ML2640-like"/>
</dbReference>
<dbReference type="eggNOG" id="COG3315">
    <property type="taxonomic scope" value="Bacteria"/>
</dbReference>
<evidence type="ECO:0000256" key="6">
    <source>
        <dbReference type="RuleBase" id="RU362030"/>
    </source>
</evidence>
<comment type="function">
    <text evidence="1 6">Exhibits S-adenosyl-L-methionine-dependent methyltransferase activity.</text>
</comment>
<evidence type="ECO:0000313" key="7">
    <source>
        <dbReference type="EMBL" id="EJZ05573.1"/>
    </source>
</evidence>
<keyword evidence="3 6" id="KW-0489">Methyltransferase</keyword>
<dbReference type="GO" id="GO:0008168">
    <property type="term" value="F:methyltransferase activity"/>
    <property type="evidence" value="ECO:0007669"/>
    <property type="project" value="UniProtKB-UniRule"/>
</dbReference>
<dbReference type="InterPro" id="IPR007213">
    <property type="entry name" value="Ppm1/Ppm2/Tcmp"/>
</dbReference>
<dbReference type="GO" id="GO:0032259">
    <property type="term" value="P:methylation"/>
    <property type="evidence" value="ECO:0007669"/>
    <property type="project" value="UniProtKB-KW"/>
</dbReference>
<keyword evidence="8" id="KW-1185">Reference proteome</keyword>
<dbReference type="PATRIC" id="fig|1194972.3.peg.4947"/>
<gene>
    <name evidence="7" type="ORF">MVAC_24855</name>
</gene>
<dbReference type="HOGENOM" id="CLU_056160_2_1_11"/>
<dbReference type="Gene3D" id="3.40.50.150">
    <property type="entry name" value="Vaccinia Virus protein VP39"/>
    <property type="match status" value="1"/>
</dbReference>
<dbReference type="SUPFAM" id="SSF53335">
    <property type="entry name" value="S-adenosyl-L-methionine-dependent methyltransferases"/>
    <property type="match status" value="1"/>
</dbReference>
<accession>K0USI9</accession>
<sequence length="249" mass="27125">MTVLDGDPGAIDSGLTPLRAARARADEAVAPRPLFTDPYSQMFVDADGSDGMPPSAWVTDYVAARTKWFDDFLLTASSAGVSQVVILGSGLDARAFRLPWLSDTVIFEVEQRELLDFKQGVLNRAGAEPAARHVPVGCDVRDDWPRALTAAGFRADEPTAWAVEGLLPRLPTDLQEQLLGSIDLYSARGSRIGVEVGSDGPDHDCWLCARLWETNTTTTADLLQRYHRALPADVDDPSTRSVFLDGRKL</sequence>
<dbReference type="PANTHER" id="PTHR43619">
    <property type="entry name" value="S-ADENOSYL-L-METHIONINE-DEPENDENT METHYLTRANSFERASE YKTD-RELATED"/>
    <property type="match status" value="1"/>
</dbReference>
<evidence type="ECO:0000256" key="1">
    <source>
        <dbReference type="ARBA" id="ARBA00003907"/>
    </source>
</evidence>
<evidence type="ECO:0000256" key="5">
    <source>
        <dbReference type="ARBA" id="ARBA00022691"/>
    </source>
</evidence>
<evidence type="ECO:0000256" key="4">
    <source>
        <dbReference type="ARBA" id="ARBA00022679"/>
    </source>
</evidence>
<name>K0USI9_MYCVA</name>
<dbReference type="EMBL" id="ALQA01000077">
    <property type="protein sequence ID" value="EJZ05573.1"/>
    <property type="molecule type" value="Genomic_DNA"/>
</dbReference>
<dbReference type="NCBIfam" id="TIGR00027">
    <property type="entry name" value="mthyl_TIGR00027"/>
    <property type="match status" value="1"/>
</dbReference>